<dbReference type="SUPFAM" id="SSF56112">
    <property type="entry name" value="Protein kinase-like (PK-like)"/>
    <property type="match status" value="1"/>
</dbReference>
<dbReference type="InterPro" id="IPR045495">
    <property type="entry name" value="PI4K_N"/>
</dbReference>
<dbReference type="Pfam" id="PF00613">
    <property type="entry name" value="PI3Ka"/>
    <property type="match status" value="1"/>
</dbReference>
<keyword evidence="3" id="KW-0418">Kinase</keyword>
<dbReference type="CDD" id="cd05167">
    <property type="entry name" value="PI4Kc_III_alpha"/>
    <property type="match status" value="1"/>
</dbReference>
<dbReference type="GO" id="GO:0004430">
    <property type="term" value="F:1-phosphatidylinositol 4-kinase activity"/>
    <property type="evidence" value="ECO:0007669"/>
    <property type="project" value="UniProtKB-EC"/>
</dbReference>
<dbReference type="InterPro" id="IPR016024">
    <property type="entry name" value="ARM-type_fold"/>
</dbReference>
<organism evidence="5 6">
    <name type="scientific">Sus scrofa</name>
    <name type="common">Pig</name>
    <dbReference type="NCBI Taxonomy" id="9823"/>
    <lineage>
        <taxon>Eukaryota</taxon>
        <taxon>Metazoa</taxon>
        <taxon>Chordata</taxon>
        <taxon>Craniata</taxon>
        <taxon>Vertebrata</taxon>
        <taxon>Euteleostomi</taxon>
        <taxon>Mammalia</taxon>
        <taxon>Eutheria</taxon>
        <taxon>Laurasiatheria</taxon>
        <taxon>Artiodactyla</taxon>
        <taxon>Suina</taxon>
        <taxon>Suidae</taxon>
        <taxon>Sus</taxon>
    </lineage>
</organism>
<dbReference type="InterPro" id="IPR000403">
    <property type="entry name" value="PI3/4_kinase_cat_dom"/>
</dbReference>
<dbReference type="InterPro" id="IPR018936">
    <property type="entry name" value="PI3/4_kinase_CS"/>
</dbReference>
<dbReference type="PANTHER" id="PTHR10048">
    <property type="entry name" value="PHOSPHATIDYLINOSITOL KINASE"/>
    <property type="match status" value="1"/>
</dbReference>
<evidence type="ECO:0000256" key="3">
    <source>
        <dbReference type="ARBA" id="ARBA00022777"/>
    </source>
</evidence>
<dbReference type="PROSITE" id="PS00916">
    <property type="entry name" value="PI3_4_KINASE_2"/>
    <property type="match status" value="1"/>
</dbReference>
<dbReference type="SMART" id="SM00145">
    <property type="entry name" value="PI3Ka"/>
    <property type="match status" value="1"/>
</dbReference>
<dbReference type="InterPro" id="IPR011009">
    <property type="entry name" value="Kinase-like_dom_sf"/>
</dbReference>
<dbReference type="Gene3D" id="1.10.1070.11">
    <property type="entry name" value="Phosphatidylinositol 3-/4-kinase, catalytic domain"/>
    <property type="match status" value="1"/>
</dbReference>
<dbReference type="GO" id="GO:0046854">
    <property type="term" value="P:phosphatidylinositol phosphate biosynthetic process"/>
    <property type="evidence" value="ECO:0007669"/>
    <property type="project" value="InterPro"/>
</dbReference>
<reference evidence="5 6" key="1">
    <citation type="submission" date="2017-08" db="EMBL/GenBank/DDBJ databases">
        <title>USMARCv1.0.</title>
        <authorList>
            <person name="Hannum G.I."/>
            <person name="Koren S."/>
            <person name="Schroeder S.G."/>
            <person name="Chin S.C."/>
            <person name="Nonneman D.J."/>
            <person name="Becker S.A."/>
            <person name="Rosen B.D."/>
            <person name="Bickhart D.M."/>
            <person name="Putnam N.H."/>
            <person name="Green R.E."/>
            <person name="Tuggle C.K."/>
            <person name="Liu H."/>
            <person name="Rohrer G.A."/>
            <person name="Warr A."/>
            <person name="Hall R."/>
            <person name="Kim K."/>
            <person name="Hume D.A."/>
            <person name="Talbot R."/>
            <person name="Chow W."/>
            <person name="Howe K."/>
            <person name="Schwartz A.S."/>
            <person name="Watson M."/>
            <person name="Archibald A.L."/>
            <person name="Phillippy A.M."/>
            <person name="Smith T.P.L."/>
        </authorList>
    </citation>
    <scope>NUCLEOTIDE SEQUENCE [LARGE SCALE GENOMIC DNA]</scope>
</reference>
<dbReference type="Pfam" id="PF00454">
    <property type="entry name" value="PI3_PI4_kinase"/>
    <property type="match status" value="1"/>
</dbReference>
<dbReference type="FunFam" id="1.10.1070.11:FF:000005">
    <property type="entry name" value="Phosphatidylinositol 4-kinase, catalytic, alpha"/>
    <property type="match status" value="1"/>
</dbReference>
<evidence type="ECO:0000256" key="1">
    <source>
        <dbReference type="ARBA" id="ARBA00006209"/>
    </source>
</evidence>
<dbReference type="FunFam" id="3.30.1010.10:FF:000009">
    <property type="entry name" value="Phosphatidylinositol 4-kinase, catalytic, alpha"/>
    <property type="match status" value="1"/>
</dbReference>
<dbReference type="SMART" id="SM00146">
    <property type="entry name" value="PI3Kc"/>
    <property type="match status" value="1"/>
</dbReference>
<dbReference type="Pfam" id="PF19274">
    <property type="entry name" value="PI4K_N"/>
    <property type="match status" value="1"/>
</dbReference>
<dbReference type="InterPro" id="IPR036940">
    <property type="entry name" value="PI3/4_kinase_cat_sf"/>
</dbReference>
<dbReference type="InterPro" id="IPR001263">
    <property type="entry name" value="PI3K_accessory_dom"/>
</dbReference>
<keyword evidence="2" id="KW-0808">Transferase</keyword>
<dbReference type="Ensembl" id="ENSSSCT00070040538.1">
    <property type="protein sequence ID" value="ENSSSCP00070034008.1"/>
    <property type="gene ID" value="ENSSSCG00070020272.1"/>
</dbReference>
<dbReference type="PANTHER" id="PTHR10048:SF15">
    <property type="entry name" value="PHOSPHATIDYLINOSITOL 4-KINASE ALPHA"/>
    <property type="match status" value="1"/>
</dbReference>
<evidence type="ECO:0000259" key="4">
    <source>
        <dbReference type="PROSITE" id="PS50290"/>
    </source>
</evidence>
<dbReference type="PROSITE" id="PS00915">
    <property type="entry name" value="PI3_4_KINASE_1"/>
    <property type="match status" value="1"/>
</dbReference>
<dbReference type="PROSITE" id="PS50290">
    <property type="entry name" value="PI3_4_KINASE_3"/>
    <property type="match status" value="1"/>
</dbReference>
<protein>
    <recommendedName>
        <fullName evidence="4">PI3K/PI4K catalytic domain-containing protein</fullName>
    </recommendedName>
</protein>
<accession>A0A4X1UZ30</accession>
<reference evidence="5" key="2">
    <citation type="submission" date="2025-08" db="UniProtKB">
        <authorList>
            <consortium name="Ensembl"/>
        </authorList>
    </citation>
    <scope>IDENTIFICATION</scope>
</reference>
<feature type="domain" description="PI3K/PI4K catalytic" evidence="4">
    <location>
        <begin position="1736"/>
        <end position="2014"/>
    </location>
</feature>
<dbReference type="SUPFAM" id="SSF48371">
    <property type="entry name" value="ARM repeat"/>
    <property type="match status" value="2"/>
</dbReference>
<dbReference type="Proteomes" id="UP000314985">
    <property type="component" value="Chromosome 14"/>
</dbReference>
<name>A0A4X1UZ30_PIG</name>
<dbReference type="Gene3D" id="3.30.1010.10">
    <property type="entry name" value="Phosphatidylinositol 3-kinase Catalytic Subunit, Chain A, domain 4"/>
    <property type="match status" value="1"/>
</dbReference>
<evidence type="ECO:0000256" key="2">
    <source>
        <dbReference type="ARBA" id="ARBA00022679"/>
    </source>
</evidence>
<evidence type="ECO:0000313" key="5">
    <source>
        <dbReference type="Ensembl" id="ENSSSCP00070034008.1"/>
    </source>
</evidence>
<evidence type="ECO:0000313" key="6">
    <source>
        <dbReference type="Proteomes" id="UP000314985"/>
    </source>
</evidence>
<dbReference type="InterPro" id="IPR015433">
    <property type="entry name" value="PI3/4_kinase"/>
</dbReference>
<comment type="similarity">
    <text evidence="1">Belongs to the PI3/PI4-kinase family. Type III PI4K subfamily.</text>
</comment>
<sequence length="2030" mass="228213">MAAAAARGSGGGGAGPGSASGAGASRGFYFNTVLSLARSLAVQRPASLEKVQKLLCMCPVDFHGIFQLDERRRDAVIALGIFLIESDLQHKDSVVPYLLRLLKGLPKVYWVEESTARKGRGSLPVAESFSFCLVTLLSDVAYRDPSLRDEILEALLQVLHVLLGMCQALEIQEKEYLCKYAIPCLIGISRAFGRYSNTEESLLSKLFPKVPPYSLRVPEELEGVRRRSFNDFRSILPSNLLTVCQEGTLKRKTSSVSSISQVSPERGMPPPSSPGGSAFHYFEASYLPDGSAPEPDYYFSTVSSSFSISPLFNGTTCREFSIPLEMLRELLNLVKKIVEEPVLKSLDAVVASVMEANPSADLYYSTCSDPLYVAMFKMLRDTLHYMKDLPPSFVKEVHDFVLEQFNSSQGELQKILHDADRSHSELSPLKLRCQASAACVDLMVWAVKDEQGAENLCIKLSEKLQSKTSSKVIIAHLPLLICCLQGLGRLCERFPVVVHSVTPSLRDFLVVPSPVLVKLYKCHSQYHTVAGNDIKISVTNEHSESTLNVLSGKKGQPSMYEQLRDIAIDNICRCLKAGLTVDAVIVEAFLASLSNRLYISQENDKDAHLIPDHTIRALGHIAVALRDTPKVMEPILQILQQKFCQPPSPLDVLIIDQLGCLVITGNQYIYQEVWNLFQQISVKASSVVYSATKDYKDHGYRHCSLAVINALANIAANIQDEHLVDELLMNLLELFVQLGLEGKRASERASEKGPALKVGPFSRPSGHFIPLTRRLPPIKEAKPRLQKLFRDFWLYSVLMGFAVEGSGLWPEEWYEGVCEIATKSPLLTFPSKEPLRSVLQYNSAMKNDTVTPAELSELRSTIINLLDPAPEVSALINKLDFAMSTYLLSVYRLEYMRVLRSTDPDRFQVMFCYFEDKAIQKDKSGMMQCVIAVADKVFDAFLNMMADKAKTKENEEELERHAQFLLVNFNHIHKRIRRVADKYLSGLVDKFPHLLWSGTVLKTMLDILQTLSLSLSADIHKDQPYYDIPDAPYRITVPDTYEARESIVKDFAARCEMILQEAMKWAPTVTKSHLQEYLNRHQNWVSGLSQHTGLAMATESVLHFAGYNKQNTTLGATQLTERPACVKKDYSSFMAALNLRNRYAGEVYGMIRFSDATGQTSDLNKMMVQELNLALDTGDPQRYTQAMFKLTAMLISSKDCDPQLLHHLCWGPLRMFNEHGMEAALACWEWLLAGKNGVEVPFMREMAGAWQMTVEQKFGLFSAEIKEADPLAASEASQPKPCCVPSPQFLVQRFEIAKYCSSDQVEIFSSLLQRSMSLSIGGATGSMNRHVAAIGPRFKLLTLGLALLHADVLPNATVRNVLREKVYSTAFDYFSCPPKFPTQGEKRLREDISIMIKFWTAMFSDKKYLTASQLVPPDNQDTRSNLDIAVGSRQQATQGWINTYPLSSGMSTISKKSGMSKKTNRGSQLHKYYMKRRTLLLSLLATEIERLITWYNPLSAPELELDQAGENSVANWRSKYISLSEKQWKDNVNLAWSISPHLAVQLPSRFKNTEAIGNEVTRLVRLDPGAVSDIPEAIKVAWPEVHQSLVLISMGYVREYILWAASKSQLLAHQFIWNMKTNIYLDEEGHQKDPDIGDLLEQLVEEITGSLSGPAKDFYQREFDFFNKITNVSAIIKPYPKGDERKKACLSALSEVKVQPGCYLPSNPEAIVLDIDYKSGTPMQSAAKAPYLAKFKVKRCGVSELEKEGLRCRSDSEDEGSTQEADGQKISWQAAIFKVGDDCRQDMLALQIIDLFKNIFQLVGLDLFVFPYRVVATAPGCGVIECIPDCTSRDQLGRQTDFGMYDYFTRQYGDESTLAFQQARYNFIRSMAAYSLLLFLLQIKDRHNGNIMLDKKGHIIHIDFGFMFESSPGGNLGWEPDIKLTDEMVMIMGGKMEATPFKWFMEMCVRGYLAVRPYMDAVVSLVTLMLDTGLPCFRGQTIKLLKHRFSPNMTEREAANFIMKVIQSCFLSNRSRTYDMIQYYQNDIPY</sequence>
<proteinExistence type="inferred from homology"/>